<dbReference type="RefSeq" id="XP_028483650.1">
    <property type="nucleotide sequence ID" value="XM_028630976.1"/>
</dbReference>
<proteinExistence type="predicted"/>
<dbReference type="STRING" id="264951.A0A443HQA1"/>
<evidence type="ECO:0000313" key="2">
    <source>
        <dbReference type="Proteomes" id="UP000283841"/>
    </source>
</evidence>
<comment type="caution">
    <text evidence="1">The sequence shown here is derived from an EMBL/GenBank/DDBJ whole genome shotgun (WGS) entry which is preliminary data.</text>
</comment>
<evidence type="ECO:0000313" key="1">
    <source>
        <dbReference type="EMBL" id="RWQ94005.1"/>
    </source>
</evidence>
<dbReference type="EMBL" id="RCNU01000008">
    <property type="protein sequence ID" value="RWQ94005.1"/>
    <property type="molecule type" value="Genomic_DNA"/>
</dbReference>
<dbReference type="GeneID" id="39600253"/>
<name>A0A443HQA1_BYSSP</name>
<dbReference type="AlphaFoldDB" id="A0A443HQA1"/>
<gene>
    <name evidence="1" type="ORF">C8Q69DRAFT_472286</name>
</gene>
<keyword evidence="2" id="KW-1185">Reference proteome</keyword>
<sequence>MEKKVFEKFNGTHVTEDMLQQASKLFSENYGVWNEHAEKLMGKFAKAGTENREHRAKYVLLCFAMKCYQRPVQRRRVHGRIQGQVQDRIDTVS</sequence>
<accession>A0A443HQA1</accession>
<dbReference type="VEuPathDB" id="FungiDB:C8Q69DRAFT_472286"/>
<dbReference type="Proteomes" id="UP000283841">
    <property type="component" value="Unassembled WGS sequence"/>
</dbReference>
<organism evidence="1 2">
    <name type="scientific">Byssochlamys spectabilis</name>
    <name type="common">Paecilomyces variotii</name>
    <dbReference type="NCBI Taxonomy" id="264951"/>
    <lineage>
        <taxon>Eukaryota</taxon>
        <taxon>Fungi</taxon>
        <taxon>Dikarya</taxon>
        <taxon>Ascomycota</taxon>
        <taxon>Pezizomycotina</taxon>
        <taxon>Eurotiomycetes</taxon>
        <taxon>Eurotiomycetidae</taxon>
        <taxon>Eurotiales</taxon>
        <taxon>Thermoascaceae</taxon>
        <taxon>Paecilomyces</taxon>
    </lineage>
</organism>
<protein>
    <submittedName>
        <fullName evidence="1">Uncharacterized protein</fullName>
    </submittedName>
</protein>
<reference evidence="1 2" key="1">
    <citation type="journal article" date="2018" name="Front. Microbiol.">
        <title>Genomic and genetic insights into a cosmopolitan fungus, Paecilomyces variotii (Eurotiales).</title>
        <authorList>
            <person name="Urquhart A.S."/>
            <person name="Mondo S.J."/>
            <person name="Makela M.R."/>
            <person name="Hane J.K."/>
            <person name="Wiebenga A."/>
            <person name="He G."/>
            <person name="Mihaltcheva S."/>
            <person name="Pangilinan J."/>
            <person name="Lipzen A."/>
            <person name="Barry K."/>
            <person name="de Vries R.P."/>
            <person name="Grigoriev I.V."/>
            <person name="Idnurm A."/>
        </authorList>
    </citation>
    <scope>NUCLEOTIDE SEQUENCE [LARGE SCALE GENOMIC DNA]</scope>
    <source>
        <strain evidence="1 2">CBS 101075</strain>
    </source>
</reference>